<dbReference type="Proteomes" id="UP000095192">
    <property type="component" value="Unassembled WGS sequence"/>
</dbReference>
<sequence>MKTIRPPIPSLTDLQDFANSGPHPSPKRMDAAEFRDVNASSGGLTDEVQRDKGAEEGKQEGAPVKHCGIKLKKTPY</sequence>
<accession>A0A1D3D190</accession>
<reference evidence="2 3" key="1">
    <citation type="journal article" date="2016" name="BMC Genomics">
        <title>Comparative genomics reveals Cyclospora cayetanensis possesses coccidia-like metabolism and invasion components but unique surface antigens.</title>
        <authorList>
            <person name="Liu S."/>
            <person name="Wang L."/>
            <person name="Zheng H."/>
            <person name="Xu Z."/>
            <person name="Roellig D.M."/>
            <person name="Li N."/>
            <person name="Frace M.A."/>
            <person name="Tang K."/>
            <person name="Arrowood M.J."/>
            <person name="Moss D.M."/>
            <person name="Zhang L."/>
            <person name="Feng Y."/>
            <person name="Xiao L."/>
        </authorList>
    </citation>
    <scope>NUCLEOTIDE SEQUENCE [LARGE SCALE GENOMIC DNA]</scope>
    <source>
        <strain evidence="2 3">CHN_HEN01</strain>
    </source>
</reference>
<gene>
    <name evidence="2" type="ORF">cyc_02255</name>
</gene>
<protein>
    <submittedName>
        <fullName evidence="2">Uncharacterized protein</fullName>
    </submittedName>
</protein>
<proteinExistence type="predicted"/>
<feature type="compositionally biased region" description="Basic and acidic residues" evidence="1">
    <location>
        <begin position="47"/>
        <end position="59"/>
    </location>
</feature>
<feature type="compositionally biased region" description="Basic residues" evidence="1">
    <location>
        <begin position="67"/>
        <end position="76"/>
    </location>
</feature>
<dbReference type="EMBL" id="JROU02001174">
    <property type="protein sequence ID" value="OEH77199.1"/>
    <property type="molecule type" value="Genomic_DNA"/>
</dbReference>
<name>A0A1D3D190_9EIME</name>
<organism evidence="2 3">
    <name type="scientific">Cyclospora cayetanensis</name>
    <dbReference type="NCBI Taxonomy" id="88456"/>
    <lineage>
        <taxon>Eukaryota</taxon>
        <taxon>Sar</taxon>
        <taxon>Alveolata</taxon>
        <taxon>Apicomplexa</taxon>
        <taxon>Conoidasida</taxon>
        <taxon>Coccidia</taxon>
        <taxon>Eucoccidiorida</taxon>
        <taxon>Eimeriorina</taxon>
        <taxon>Eimeriidae</taxon>
        <taxon>Cyclospora</taxon>
    </lineage>
</organism>
<dbReference type="InParanoid" id="A0A1D3D190"/>
<evidence type="ECO:0000313" key="2">
    <source>
        <dbReference type="EMBL" id="OEH77199.1"/>
    </source>
</evidence>
<evidence type="ECO:0000313" key="3">
    <source>
        <dbReference type="Proteomes" id="UP000095192"/>
    </source>
</evidence>
<dbReference type="AlphaFoldDB" id="A0A1D3D190"/>
<comment type="caution">
    <text evidence="2">The sequence shown here is derived from an EMBL/GenBank/DDBJ whole genome shotgun (WGS) entry which is preliminary data.</text>
</comment>
<feature type="compositionally biased region" description="Basic and acidic residues" evidence="1">
    <location>
        <begin position="27"/>
        <end position="36"/>
    </location>
</feature>
<feature type="region of interest" description="Disordered" evidence="1">
    <location>
        <begin position="1"/>
        <end position="76"/>
    </location>
</feature>
<evidence type="ECO:0000256" key="1">
    <source>
        <dbReference type="SAM" id="MobiDB-lite"/>
    </source>
</evidence>
<dbReference type="VEuPathDB" id="ToxoDB:cyc_02255"/>
<keyword evidence="3" id="KW-1185">Reference proteome</keyword>